<evidence type="ECO:0000313" key="4">
    <source>
        <dbReference type="Proteomes" id="UP001295423"/>
    </source>
</evidence>
<dbReference type="Pfam" id="PF00400">
    <property type="entry name" value="WD40"/>
    <property type="match status" value="1"/>
</dbReference>
<gene>
    <name evidence="3" type="ORF">CYCCA115_LOCUS494</name>
</gene>
<accession>A0AAD2FFA8</accession>
<dbReference type="SMART" id="SM00320">
    <property type="entry name" value="WD40"/>
    <property type="match status" value="3"/>
</dbReference>
<organism evidence="3 4">
    <name type="scientific">Cylindrotheca closterium</name>
    <dbReference type="NCBI Taxonomy" id="2856"/>
    <lineage>
        <taxon>Eukaryota</taxon>
        <taxon>Sar</taxon>
        <taxon>Stramenopiles</taxon>
        <taxon>Ochrophyta</taxon>
        <taxon>Bacillariophyta</taxon>
        <taxon>Bacillariophyceae</taxon>
        <taxon>Bacillariophycidae</taxon>
        <taxon>Bacillariales</taxon>
        <taxon>Bacillariaceae</taxon>
        <taxon>Cylindrotheca</taxon>
    </lineage>
</organism>
<dbReference type="Proteomes" id="UP001295423">
    <property type="component" value="Unassembled WGS sequence"/>
</dbReference>
<dbReference type="SUPFAM" id="SSF50978">
    <property type="entry name" value="WD40 repeat-like"/>
    <property type="match status" value="1"/>
</dbReference>
<dbReference type="GO" id="GO:0005814">
    <property type="term" value="C:centriole"/>
    <property type="evidence" value="ECO:0007669"/>
    <property type="project" value="TreeGrafter"/>
</dbReference>
<dbReference type="GO" id="GO:0043015">
    <property type="term" value="F:gamma-tubulin binding"/>
    <property type="evidence" value="ECO:0007669"/>
    <property type="project" value="TreeGrafter"/>
</dbReference>
<feature type="coiled-coil region" evidence="1">
    <location>
        <begin position="456"/>
        <end position="516"/>
    </location>
</feature>
<comment type="caution">
    <text evidence="3">The sequence shown here is derived from an EMBL/GenBank/DDBJ whole genome shotgun (WGS) entry which is preliminary data.</text>
</comment>
<dbReference type="GO" id="GO:0007020">
    <property type="term" value="P:microtubule nucleation"/>
    <property type="evidence" value="ECO:0007669"/>
    <property type="project" value="TreeGrafter"/>
</dbReference>
<feature type="compositionally biased region" description="Polar residues" evidence="2">
    <location>
        <begin position="331"/>
        <end position="342"/>
    </location>
</feature>
<proteinExistence type="predicted"/>
<dbReference type="InterPro" id="IPR052818">
    <property type="entry name" value="NEDD1_Spindle_Assembly"/>
</dbReference>
<dbReference type="GO" id="GO:0005813">
    <property type="term" value="C:centrosome"/>
    <property type="evidence" value="ECO:0007669"/>
    <property type="project" value="TreeGrafter"/>
</dbReference>
<dbReference type="PANTHER" id="PTHR44414">
    <property type="entry name" value="PROTEIN NEDD1"/>
    <property type="match status" value="1"/>
</dbReference>
<dbReference type="AlphaFoldDB" id="A0AAD2FFA8"/>
<dbReference type="GO" id="GO:0000922">
    <property type="term" value="C:spindle pole"/>
    <property type="evidence" value="ECO:0007669"/>
    <property type="project" value="TreeGrafter"/>
</dbReference>
<dbReference type="EMBL" id="CAKOGP040000001">
    <property type="protein sequence ID" value="CAJ1907714.1"/>
    <property type="molecule type" value="Genomic_DNA"/>
</dbReference>
<feature type="compositionally biased region" description="Polar residues" evidence="2">
    <location>
        <begin position="350"/>
        <end position="370"/>
    </location>
</feature>
<keyword evidence="4" id="KW-1185">Reference proteome</keyword>
<sequence>MASSTIYSPSLVVVSGPIVTAWKCLENGSKPQALHPCGETPIADIAWNHNAQVIATISKASSAMDSRNNIVLTVADTGNRVDSLQHDLNWGRPPASGTSIAFGGKSRYIAVGDNSGAVCLWDLKKRMRVREFFHDGYPSLQVAVDPSDKFIHSLTSEFLSIFNLKDATLSGNISPQSSHLTFTRCHTSPLEVQKTAIGTNDGSIFVYDTYRQSDSSSPLLTLDRRFSGKITGLSFSAVNSQLLSAASADGSLQFFDIRTGETIQELASLSSPITSLAMHAGGINCAVGTASGDVLVHDLRQIEPLATMPVQHSVTSLQFAPIPKPKRDKTTSMTTPLSNTLGMNLERKQSASTTPSRQTVKTEVISNSLPRQRDTFSSEPSSLMGYSSQQISPAREPQPQSSQMPFQEYRPTSIPRDPSISGASNIRDPSIAGGVPENEDAKKSSDTGTIQLDDVRDIVQDEVENLRDDMEEAMRNLHMDMINQFHQQSQELTTVMSAQAATIERLTEENRRLQEENVALRK</sequence>
<dbReference type="InterPro" id="IPR001680">
    <property type="entry name" value="WD40_rpt"/>
</dbReference>
<dbReference type="PANTHER" id="PTHR44414:SF1">
    <property type="entry name" value="PROTEIN NEDD1"/>
    <property type="match status" value="1"/>
</dbReference>
<protein>
    <recommendedName>
        <fullName evidence="5">WD40 repeat-like protein</fullName>
    </recommendedName>
</protein>
<dbReference type="Gene3D" id="2.130.10.10">
    <property type="entry name" value="YVTN repeat-like/Quinoprotein amine dehydrogenase"/>
    <property type="match status" value="2"/>
</dbReference>
<feature type="region of interest" description="Disordered" evidence="2">
    <location>
        <begin position="318"/>
        <end position="451"/>
    </location>
</feature>
<name>A0AAD2FFA8_9STRA</name>
<evidence type="ECO:0000313" key="3">
    <source>
        <dbReference type="EMBL" id="CAJ1907714.1"/>
    </source>
</evidence>
<evidence type="ECO:0000256" key="1">
    <source>
        <dbReference type="SAM" id="Coils"/>
    </source>
</evidence>
<dbReference type="InterPro" id="IPR036322">
    <property type="entry name" value="WD40_repeat_dom_sf"/>
</dbReference>
<keyword evidence="1" id="KW-0175">Coiled coil</keyword>
<evidence type="ECO:0000256" key="2">
    <source>
        <dbReference type="SAM" id="MobiDB-lite"/>
    </source>
</evidence>
<dbReference type="GO" id="GO:0000278">
    <property type="term" value="P:mitotic cell cycle"/>
    <property type="evidence" value="ECO:0007669"/>
    <property type="project" value="TreeGrafter"/>
</dbReference>
<evidence type="ECO:0008006" key="5">
    <source>
        <dbReference type="Google" id="ProtNLM"/>
    </source>
</evidence>
<dbReference type="GO" id="GO:0036064">
    <property type="term" value="C:ciliary basal body"/>
    <property type="evidence" value="ECO:0007669"/>
    <property type="project" value="TreeGrafter"/>
</dbReference>
<dbReference type="GO" id="GO:0005737">
    <property type="term" value="C:cytoplasm"/>
    <property type="evidence" value="ECO:0007669"/>
    <property type="project" value="TreeGrafter"/>
</dbReference>
<dbReference type="InterPro" id="IPR015943">
    <property type="entry name" value="WD40/YVTN_repeat-like_dom_sf"/>
</dbReference>
<reference evidence="3" key="1">
    <citation type="submission" date="2023-08" db="EMBL/GenBank/DDBJ databases">
        <authorList>
            <person name="Audoor S."/>
            <person name="Bilcke G."/>
        </authorList>
    </citation>
    <scope>NUCLEOTIDE SEQUENCE</scope>
</reference>
<feature type="compositionally biased region" description="Polar residues" evidence="2">
    <location>
        <begin position="377"/>
        <end position="405"/>
    </location>
</feature>